<dbReference type="CDD" id="cd05466">
    <property type="entry name" value="PBP2_LTTR_substrate"/>
    <property type="match status" value="1"/>
</dbReference>
<dbReference type="InterPro" id="IPR036388">
    <property type="entry name" value="WH-like_DNA-bd_sf"/>
</dbReference>
<dbReference type="RefSeq" id="WP_092591397.1">
    <property type="nucleotide sequence ID" value="NZ_FMWL01000011.1"/>
</dbReference>
<dbReference type="OrthoDB" id="119203at2"/>
<dbReference type="AlphaFoldDB" id="A0A1G5S3Y3"/>
<dbReference type="Gene3D" id="3.40.190.290">
    <property type="match status" value="1"/>
</dbReference>
<dbReference type="Pfam" id="PF03466">
    <property type="entry name" value="LysR_substrate"/>
    <property type="match status" value="1"/>
</dbReference>
<dbReference type="PROSITE" id="PS50931">
    <property type="entry name" value="HTH_LYSR"/>
    <property type="match status" value="1"/>
</dbReference>
<evidence type="ECO:0000259" key="5">
    <source>
        <dbReference type="PROSITE" id="PS50931"/>
    </source>
</evidence>
<evidence type="ECO:0000313" key="7">
    <source>
        <dbReference type="Proteomes" id="UP000199208"/>
    </source>
</evidence>
<evidence type="ECO:0000256" key="4">
    <source>
        <dbReference type="ARBA" id="ARBA00023163"/>
    </source>
</evidence>
<keyword evidence="4" id="KW-0804">Transcription</keyword>
<dbReference type="Pfam" id="PF00126">
    <property type="entry name" value="HTH_1"/>
    <property type="match status" value="1"/>
</dbReference>
<dbReference type="PANTHER" id="PTHR30126:SF40">
    <property type="entry name" value="HTH-TYPE TRANSCRIPTIONAL REGULATOR GLTR"/>
    <property type="match status" value="1"/>
</dbReference>
<evidence type="ECO:0000256" key="3">
    <source>
        <dbReference type="ARBA" id="ARBA00023125"/>
    </source>
</evidence>
<dbReference type="Proteomes" id="UP000199208">
    <property type="component" value="Unassembled WGS sequence"/>
</dbReference>
<dbReference type="InterPro" id="IPR005119">
    <property type="entry name" value="LysR_subst-bd"/>
</dbReference>
<dbReference type="GO" id="GO:0003700">
    <property type="term" value="F:DNA-binding transcription factor activity"/>
    <property type="evidence" value="ECO:0007669"/>
    <property type="project" value="InterPro"/>
</dbReference>
<comment type="similarity">
    <text evidence="1">Belongs to the LysR transcriptional regulatory family.</text>
</comment>
<evidence type="ECO:0000256" key="1">
    <source>
        <dbReference type="ARBA" id="ARBA00009437"/>
    </source>
</evidence>
<gene>
    <name evidence="6" type="ORF">SAMN03080599_02177</name>
</gene>
<evidence type="ECO:0000313" key="6">
    <source>
        <dbReference type="EMBL" id="SCZ80249.1"/>
    </source>
</evidence>
<accession>A0A1G5S3Y3</accession>
<dbReference type="InterPro" id="IPR036390">
    <property type="entry name" value="WH_DNA-bd_sf"/>
</dbReference>
<dbReference type="FunFam" id="1.10.10.10:FF:000001">
    <property type="entry name" value="LysR family transcriptional regulator"/>
    <property type="match status" value="1"/>
</dbReference>
<dbReference type="Gene3D" id="1.10.10.10">
    <property type="entry name" value="Winged helix-like DNA-binding domain superfamily/Winged helix DNA-binding domain"/>
    <property type="match status" value="1"/>
</dbReference>
<evidence type="ECO:0000256" key="2">
    <source>
        <dbReference type="ARBA" id="ARBA00023015"/>
    </source>
</evidence>
<dbReference type="SUPFAM" id="SSF46785">
    <property type="entry name" value="Winged helix' DNA-binding domain"/>
    <property type="match status" value="1"/>
</dbReference>
<reference evidence="6 7" key="1">
    <citation type="submission" date="2016-10" db="EMBL/GenBank/DDBJ databases">
        <authorList>
            <person name="de Groot N.N."/>
        </authorList>
    </citation>
    <scope>NUCLEOTIDE SEQUENCE [LARGE SCALE GENOMIC DNA]</scope>
    <source>
        <strain evidence="6 7">DSM 2784</strain>
    </source>
</reference>
<dbReference type="GO" id="GO:0000976">
    <property type="term" value="F:transcription cis-regulatory region binding"/>
    <property type="evidence" value="ECO:0007669"/>
    <property type="project" value="TreeGrafter"/>
</dbReference>
<dbReference type="InterPro" id="IPR000847">
    <property type="entry name" value="LysR_HTH_N"/>
</dbReference>
<protein>
    <submittedName>
        <fullName evidence="6">DNA-binding transcriptional regulator, LysR family</fullName>
    </submittedName>
</protein>
<sequence>MELRNVTTFLKVAESGSFTKAAEQLGYVQSTVTVQIQQLEKEIGFPLFDRIGKKVSLTPMGQEFIVYANQLERIAAESKQIGKNPKNYSGHLRIGVLESLFVWLIEDLLIEYHNEFPNVSVETKTASGSDLFNLLRQNQLDLIYLLDKKITEKDCVRTFAWPVKIVFVTSPEHPITKMKKIAFQDVLQYPLILTEKNGIYRKALEDFASERNTLITPYWEIDNTGTIVKLIKHGLGIAFLPEYTVNESVEGHELVALEVEDCSIEFWSQLFYNKNKWITPPMDGFIKMIESCYQT</sequence>
<keyword evidence="7" id="KW-1185">Reference proteome</keyword>
<proteinExistence type="inferred from homology"/>
<keyword evidence="3 6" id="KW-0238">DNA-binding</keyword>
<dbReference type="STRING" id="1120920.SAMN03080599_02177"/>
<dbReference type="SUPFAM" id="SSF53850">
    <property type="entry name" value="Periplasmic binding protein-like II"/>
    <property type="match status" value="1"/>
</dbReference>
<dbReference type="PANTHER" id="PTHR30126">
    <property type="entry name" value="HTH-TYPE TRANSCRIPTIONAL REGULATOR"/>
    <property type="match status" value="1"/>
</dbReference>
<keyword evidence="2" id="KW-0805">Transcription regulation</keyword>
<feature type="domain" description="HTH lysR-type" evidence="5">
    <location>
        <begin position="1"/>
        <end position="58"/>
    </location>
</feature>
<organism evidence="6 7">
    <name type="scientific">Acidaminobacter hydrogenoformans DSM 2784</name>
    <dbReference type="NCBI Taxonomy" id="1120920"/>
    <lineage>
        <taxon>Bacteria</taxon>
        <taxon>Bacillati</taxon>
        <taxon>Bacillota</taxon>
        <taxon>Clostridia</taxon>
        <taxon>Peptostreptococcales</taxon>
        <taxon>Acidaminobacteraceae</taxon>
        <taxon>Acidaminobacter</taxon>
    </lineage>
</organism>
<dbReference type="PRINTS" id="PR00039">
    <property type="entry name" value="HTHLYSR"/>
</dbReference>
<name>A0A1G5S3Y3_9FIRM</name>
<dbReference type="EMBL" id="FMWL01000011">
    <property type="protein sequence ID" value="SCZ80249.1"/>
    <property type="molecule type" value="Genomic_DNA"/>
</dbReference>